<dbReference type="Proteomes" id="UP000028492">
    <property type="component" value="Chromosome"/>
</dbReference>
<dbReference type="STRING" id="208439.AJAP_33405"/>
<dbReference type="HOGENOM" id="CLU_204022_0_0_11"/>
<dbReference type="AlphaFoldDB" id="A0A075UZ36"/>
<dbReference type="EMBL" id="CP008953">
    <property type="protein sequence ID" value="AIG79492.1"/>
    <property type="molecule type" value="Genomic_DNA"/>
</dbReference>
<protein>
    <submittedName>
        <fullName evidence="1">Uncharacterized protein</fullName>
    </submittedName>
</protein>
<dbReference type="KEGG" id="aja:AJAP_33405"/>
<organism evidence="1 2">
    <name type="scientific">Amycolatopsis japonica</name>
    <dbReference type="NCBI Taxonomy" id="208439"/>
    <lineage>
        <taxon>Bacteria</taxon>
        <taxon>Bacillati</taxon>
        <taxon>Actinomycetota</taxon>
        <taxon>Actinomycetes</taxon>
        <taxon>Pseudonocardiales</taxon>
        <taxon>Pseudonocardiaceae</taxon>
        <taxon>Amycolatopsis</taxon>
        <taxon>Amycolatopsis japonica group</taxon>
    </lineage>
</organism>
<gene>
    <name evidence="1" type="ORF">AJAP_33405</name>
</gene>
<name>A0A075UZ36_9PSEU</name>
<evidence type="ECO:0000313" key="1">
    <source>
        <dbReference type="EMBL" id="AIG79492.1"/>
    </source>
</evidence>
<keyword evidence="2" id="KW-1185">Reference proteome</keyword>
<proteinExistence type="predicted"/>
<evidence type="ECO:0000313" key="2">
    <source>
        <dbReference type="Proteomes" id="UP000028492"/>
    </source>
</evidence>
<reference evidence="1 2" key="1">
    <citation type="journal article" date="2014" name="J. Biotechnol.">
        <title>Complete genome sequence of the actinobacterium Amycolatopsis japonica MG417-CF17(T) (=DSM 44213T) producing (S,S)-N,N'-ethylenediaminedisuccinic acid.</title>
        <authorList>
            <person name="Stegmann E."/>
            <person name="Albersmeier A."/>
            <person name="Spohn M."/>
            <person name="Gert H."/>
            <person name="Weber T."/>
            <person name="Wohlleben W."/>
            <person name="Kalinowski J."/>
            <person name="Ruckert C."/>
        </authorList>
    </citation>
    <scope>NUCLEOTIDE SEQUENCE [LARGE SCALE GENOMIC DNA]</scope>
    <source>
        <strain evidence="2">MG417-CF17 (DSM 44213)</strain>
    </source>
</reference>
<sequence>MNDPVGCSLCGRTRGVDEEPAQTLAWVSTREKNVVRWMCPTCARRHTRDIEGKLPDEYW</sequence>
<accession>A0A075UZ36</accession>
<dbReference type="eggNOG" id="ENOG502ZWN6">
    <property type="taxonomic scope" value="Bacteria"/>
</dbReference>
<dbReference type="RefSeq" id="WP_038524339.1">
    <property type="nucleotide sequence ID" value="NZ_CP008953.1"/>
</dbReference>